<reference evidence="1" key="2">
    <citation type="journal article" date="2017" name="Nat. Commun.">
        <title>Single-virus genomics reveals hidden cosmopolitan and abundant viruses.</title>
        <authorList>
            <person name="Martinez-Hernandez F."/>
            <person name="Fornas O."/>
            <person name="Lluesma Gomez M."/>
            <person name="Bolduc B."/>
            <person name="de la Cruz Pena M.J."/>
            <person name="Martinez J.M."/>
            <person name="Anton J."/>
            <person name="Gasol J.M."/>
            <person name="Rosselli R."/>
            <person name="Rodriguez-Valera F."/>
            <person name="Sullivan M.B."/>
            <person name="Acinas S.G."/>
            <person name="Martinez-Garcia M."/>
        </authorList>
    </citation>
    <scope>NUCLEOTIDE SEQUENCE</scope>
</reference>
<dbReference type="EMBL" id="KY052811">
    <property type="protein sequence ID" value="ASF00040.1"/>
    <property type="molecule type" value="Genomic_DNA"/>
</dbReference>
<name>A0A218ML81_9VIRU</name>
<protein>
    <submittedName>
        <fullName evidence="1">Uncharacterized protein</fullName>
    </submittedName>
</protein>
<evidence type="ECO:0000313" key="1">
    <source>
        <dbReference type="EMBL" id="ASF00040.1"/>
    </source>
</evidence>
<accession>A0A218ML81</accession>
<sequence>MSFKAKHVVTENNLPNYIQKDNNVNNNNINLSKQDTELLLKTIKNSHFSGDMLETLYTLTHKLQKHYHQIK</sequence>
<reference evidence="1" key="1">
    <citation type="submission" date="2016-10" db="EMBL/GenBank/DDBJ databases">
        <authorList>
            <person name="Varghese N."/>
        </authorList>
    </citation>
    <scope>NUCLEOTIDE SEQUENCE</scope>
</reference>
<proteinExistence type="predicted"/>
<organism evidence="1">
    <name type="scientific">uncultured virus</name>
    <dbReference type="NCBI Taxonomy" id="340016"/>
    <lineage>
        <taxon>Viruses</taxon>
        <taxon>environmental samples</taxon>
    </lineage>
</organism>